<dbReference type="Proteomes" id="UP000199013">
    <property type="component" value="Unassembled WGS sequence"/>
</dbReference>
<evidence type="ECO:0000313" key="2">
    <source>
        <dbReference type="Proteomes" id="UP000199013"/>
    </source>
</evidence>
<organism evidence="1 2">
    <name type="scientific">Candidatus Protofrankia californiensis</name>
    <dbReference type="NCBI Taxonomy" id="1839754"/>
    <lineage>
        <taxon>Bacteria</taxon>
        <taxon>Bacillati</taxon>
        <taxon>Actinomycetota</taxon>
        <taxon>Actinomycetes</taxon>
        <taxon>Frankiales</taxon>
        <taxon>Frankiaceae</taxon>
        <taxon>Protofrankia</taxon>
    </lineage>
</organism>
<accession>A0A1C3NTX7</accession>
<reference evidence="2" key="1">
    <citation type="submission" date="2016-02" db="EMBL/GenBank/DDBJ databases">
        <authorList>
            <person name="Wibberg D."/>
        </authorList>
    </citation>
    <scope>NUCLEOTIDE SEQUENCE [LARGE SCALE GENOMIC DNA]</scope>
</reference>
<proteinExistence type="predicted"/>
<name>A0A1C3NTX7_9ACTN</name>
<dbReference type="AlphaFoldDB" id="A0A1C3NTX7"/>
<gene>
    <name evidence="1" type="ORF">FDG2_0642</name>
</gene>
<sequence>MSVVLLFDEILAISDPVERAAVAHDLLWEDHPQRVRLRVVRGLAIREAIGLGLAVEEIADRLHVRVPDLTWMSDQAGPGRK</sequence>
<evidence type="ECO:0000313" key="1">
    <source>
        <dbReference type="EMBL" id="SBW18372.1"/>
    </source>
</evidence>
<protein>
    <submittedName>
        <fullName evidence="1">Uncharacterized protein</fullName>
    </submittedName>
</protein>
<keyword evidence="2" id="KW-1185">Reference proteome</keyword>
<dbReference type="EMBL" id="FLUV01000251">
    <property type="protein sequence ID" value="SBW18372.1"/>
    <property type="molecule type" value="Genomic_DNA"/>
</dbReference>